<dbReference type="HOGENOM" id="CLU_1365624_0_0_7"/>
<dbReference type="Proteomes" id="UP000001933">
    <property type="component" value="Chromosome"/>
</dbReference>
<dbReference type="KEGG" id="sat:SYN_03373"/>
<evidence type="ECO:0000313" key="2">
    <source>
        <dbReference type="EMBL" id="ABC76408.1"/>
    </source>
</evidence>
<dbReference type="EMBL" id="CP000252">
    <property type="protein sequence ID" value="ABC76408.1"/>
    <property type="molecule type" value="Genomic_DNA"/>
</dbReference>
<accession>Q2LQQ1</accession>
<protein>
    <submittedName>
        <fullName evidence="2">Hypothetical cytosolic protein</fullName>
    </submittedName>
</protein>
<gene>
    <name evidence="2" type="ORF">SYN_03373</name>
</gene>
<feature type="region of interest" description="Disordered" evidence="1">
    <location>
        <begin position="138"/>
        <end position="157"/>
    </location>
</feature>
<dbReference type="AlphaFoldDB" id="Q2LQQ1"/>
<dbReference type="InParanoid" id="Q2LQQ1"/>
<feature type="compositionally biased region" description="Basic and acidic residues" evidence="1">
    <location>
        <begin position="138"/>
        <end position="153"/>
    </location>
</feature>
<reference evidence="2 3" key="1">
    <citation type="journal article" date="2007" name="Proc. Natl. Acad. Sci. U.S.A.">
        <title>The genome of Syntrophus aciditrophicus: life at the thermodynamic limit of microbial growth.</title>
        <authorList>
            <person name="McInerney M.J."/>
            <person name="Rohlin L."/>
            <person name="Mouttaki H."/>
            <person name="Kim U."/>
            <person name="Krupp R.S."/>
            <person name="Rios-Hernandez L."/>
            <person name="Sieber J."/>
            <person name="Struchtemeyer C.G."/>
            <person name="Bhattacharyya A."/>
            <person name="Campbell J.W."/>
            <person name="Gunsalus R.P."/>
        </authorList>
    </citation>
    <scope>NUCLEOTIDE SEQUENCE [LARGE SCALE GENOMIC DNA]</scope>
    <source>
        <strain evidence="2 3">SB</strain>
    </source>
</reference>
<name>Q2LQQ1_SYNAS</name>
<sequence>MSITEKGRFKMSSTTIKCPVCLAEIDVLEALAEGDLRAVLEMQDAFYPHGRLVRAYFELFGVSPGFRNVHRLRVLTEEMRTLFEREEFSYNRKFYRISRAGIAEALSGMVKRRFPEPLKNHNYLKSCMITISEREASTASKTAERDLRKKETGLRSGARYPVTEETVTVPKMKDVPPARLTPEQIEANRKRLKDMITGIG</sequence>
<evidence type="ECO:0000313" key="3">
    <source>
        <dbReference type="Proteomes" id="UP000001933"/>
    </source>
</evidence>
<dbReference type="STRING" id="56780.SYN_03373"/>
<keyword evidence="3" id="KW-1185">Reference proteome</keyword>
<organism evidence="2 3">
    <name type="scientific">Syntrophus aciditrophicus (strain SB)</name>
    <dbReference type="NCBI Taxonomy" id="56780"/>
    <lineage>
        <taxon>Bacteria</taxon>
        <taxon>Pseudomonadati</taxon>
        <taxon>Thermodesulfobacteriota</taxon>
        <taxon>Syntrophia</taxon>
        <taxon>Syntrophales</taxon>
        <taxon>Syntrophaceae</taxon>
        <taxon>Syntrophus</taxon>
    </lineage>
</organism>
<evidence type="ECO:0000256" key="1">
    <source>
        <dbReference type="SAM" id="MobiDB-lite"/>
    </source>
</evidence>
<proteinExistence type="predicted"/>